<dbReference type="RefSeq" id="WP_130600332.1">
    <property type="nucleotide sequence ID" value="NZ_CP034759.1"/>
</dbReference>
<evidence type="ECO:0000256" key="5">
    <source>
        <dbReference type="ARBA" id="ARBA00023136"/>
    </source>
</evidence>
<keyword evidence="2" id="KW-1003">Cell membrane</keyword>
<feature type="transmembrane region" description="Helical" evidence="6">
    <location>
        <begin position="182"/>
        <end position="201"/>
    </location>
</feature>
<proteinExistence type="predicted"/>
<feature type="transmembrane region" description="Helical" evidence="6">
    <location>
        <begin position="46"/>
        <end position="75"/>
    </location>
</feature>
<keyword evidence="8" id="KW-1185">Reference proteome</keyword>
<evidence type="ECO:0000256" key="3">
    <source>
        <dbReference type="ARBA" id="ARBA00022692"/>
    </source>
</evidence>
<dbReference type="InterPro" id="IPR050833">
    <property type="entry name" value="Poly_Biosynth_Transport"/>
</dbReference>
<evidence type="ECO:0000256" key="4">
    <source>
        <dbReference type="ARBA" id="ARBA00022989"/>
    </source>
</evidence>
<dbReference type="OrthoDB" id="3831435at2"/>
<feature type="transmembrane region" description="Helical" evidence="6">
    <location>
        <begin position="372"/>
        <end position="393"/>
    </location>
</feature>
<organism evidence="7 8">
    <name type="scientific">Litorilituus sediminis</name>
    <dbReference type="NCBI Taxonomy" id="718192"/>
    <lineage>
        <taxon>Bacteria</taxon>
        <taxon>Pseudomonadati</taxon>
        <taxon>Pseudomonadota</taxon>
        <taxon>Gammaproteobacteria</taxon>
        <taxon>Alteromonadales</taxon>
        <taxon>Colwelliaceae</taxon>
        <taxon>Litorilituus</taxon>
    </lineage>
</organism>
<evidence type="ECO:0000256" key="6">
    <source>
        <dbReference type="SAM" id="Phobius"/>
    </source>
</evidence>
<keyword evidence="3 6" id="KW-0812">Transmembrane</keyword>
<dbReference type="AlphaFoldDB" id="A0A4P6P1T0"/>
<feature type="transmembrane region" description="Helical" evidence="6">
    <location>
        <begin position="119"/>
        <end position="146"/>
    </location>
</feature>
<evidence type="ECO:0000256" key="1">
    <source>
        <dbReference type="ARBA" id="ARBA00004651"/>
    </source>
</evidence>
<feature type="transmembrane region" description="Helical" evidence="6">
    <location>
        <begin position="158"/>
        <end position="176"/>
    </location>
</feature>
<dbReference type="Pfam" id="PF13440">
    <property type="entry name" value="Polysacc_synt_3"/>
    <property type="match status" value="1"/>
</dbReference>
<keyword evidence="4 6" id="KW-1133">Transmembrane helix</keyword>
<protein>
    <submittedName>
        <fullName evidence="7">Lipopolysaccharide biosynthesis protein</fullName>
    </submittedName>
</protein>
<dbReference type="EMBL" id="CP034759">
    <property type="protein sequence ID" value="QBG35296.1"/>
    <property type="molecule type" value="Genomic_DNA"/>
</dbReference>
<evidence type="ECO:0000256" key="2">
    <source>
        <dbReference type="ARBA" id="ARBA00022475"/>
    </source>
</evidence>
<feature type="transmembrane region" description="Helical" evidence="6">
    <location>
        <begin position="12"/>
        <end position="34"/>
    </location>
</feature>
<dbReference type="GO" id="GO:0005886">
    <property type="term" value="C:plasma membrane"/>
    <property type="evidence" value="ECO:0007669"/>
    <property type="project" value="UniProtKB-SubCell"/>
</dbReference>
<dbReference type="PANTHER" id="PTHR30250:SF28">
    <property type="entry name" value="POLYSACCHARIDE BIOSYNTHESIS PROTEIN"/>
    <property type="match status" value="1"/>
</dbReference>
<gene>
    <name evidence="7" type="ORF">EMK97_05965</name>
</gene>
<feature type="transmembrane region" description="Helical" evidence="6">
    <location>
        <begin position="301"/>
        <end position="323"/>
    </location>
</feature>
<dbReference type="KEGG" id="lsd:EMK97_05965"/>
<evidence type="ECO:0000313" key="7">
    <source>
        <dbReference type="EMBL" id="QBG35296.1"/>
    </source>
</evidence>
<dbReference type="Proteomes" id="UP000290244">
    <property type="component" value="Chromosome"/>
</dbReference>
<feature type="transmembrane region" description="Helical" evidence="6">
    <location>
        <begin position="399"/>
        <end position="421"/>
    </location>
</feature>
<evidence type="ECO:0000313" key="8">
    <source>
        <dbReference type="Proteomes" id="UP000290244"/>
    </source>
</evidence>
<dbReference type="PANTHER" id="PTHR30250">
    <property type="entry name" value="PST FAMILY PREDICTED COLANIC ACID TRANSPORTER"/>
    <property type="match status" value="1"/>
</dbReference>
<sequence>MLLSIHKLLKNKLIQNIMIVSGGTAGAQILSLLASPIITRLYTPEAIGILGSFLAILAILLPLASLSFPIAIVLPKKNSNAIKVANNSLRIALIFALIVFVIILLFQENVTGLLGLDDIGTGFIALALPLAVLASTLLAICTQWVIRHKLFKINAKAIVAQSLLLNLTKIAVGMFAPFGKSLIILTIFATLFQGLFLLLSVNLKKVKNHFLPLNASFDMQQVRRHKEFPLFRSPQGLLVNLNQNIPVLLLASLFGATSVGFYALCRTVLQLPVTLIAKSVNDVIYPQVNQAFNNRRPISPLIVKGTMWLALIGVIPLLIFILFGPELFTLVFGDGWRLAGALSQWLSVWFYFNFINRPCVAAIPVLRLERFLLLNSLLNFVLSSLGFYIGYSLFSDDVYAVAIYSLFGIIPQLIIISFVIYSAKQHDRQLVDN</sequence>
<name>A0A4P6P1T0_9GAMM</name>
<keyword evidence="5 6" id="KW-0472">Membrane</keyword>
<accession>A0A4P6P1T0</accession>
<reference evidence="7 8" key="1">
    <citation type="submission" date="2018-12" db="EMBL/GenBank/DDBJ databases">
        <title>Complete genome of Litorilituus sediminis.</title>
        <authorList>
            <person name="Liu A."/>
            <person name="Rong J."/>
        </authorList>
    </citation>
    <scope>NUCLEOTIDE SEQUENCE [LARGE SCALE GENOMIC DNA]</scope>
    <source>
        <strain evidence="7 8">JCM 17549</strain>
    </source>
</reference>
<feature type="transmembrane region" description="Helical" evidence="6">
    <location>
        <begin position="87"/>
        <end position="107"/>
    </location>
</feature>
<comment type="subcellular location">
    <subcellularLocation>
        <location evidence="1">Cell membrane</location>
        <topology evidence="1">Multi-pass membrane protein</topology>
    </subcellularLocation>
</comment>
<feature type="transmembrane region" description="Helical" evidence="6">
    <location>
        <begin position="335"/>
        <end position="352"/>
    </location>
</feature>